<keyword evidence="14" id="KW-1185">Reference proteome</keyword>
<protein>
    <recommendedName>
        <fullName evidence="9">Membrane fusion protein (MFP) family protein</fullName>
    </recommendedName>
</protein>
<evidence type="ECO:0000256" key="4">
    <source>
        <dbReference type="ARBA" id="ARBA00022475"/>
    </source>
</evidence>
<dbReference type="PANTHER" id="PTHR30386:SF17">
    <property type="entry name" value="ALKALINE PROTEASE SECRETION PROTEIN APRE"/>
    <property type="match status" value="1"/>
</dbReference>
<dbReference type="RefSeq" id="WP_115515568.1">
    <property type="nucleotide sequence ID" value="NZ_QRGO01000001.1"/>
</dbReference>
<comment type="caution">
    <text evidence="13">The sequence shown here is derived from an EMBL/GenBank/DDBJ whole genome shotgun (WGS) entry which is preliminary data.</text>
</comment>
<dbReference type="GO" id="GO:0009306">
    <property type="term" value="P:protein secretion"/>
    <property type="evidence" value="ECO:0007669"/>
    <property type="project" value="InterPro"/>
</dbReference>
<evidence type="ECO:0000256" key="9">
    <source>
        <dbReference type="RuleBase" id="RU365093"/>
    </source>
</evidence>
<dbReference type="InterPro" id="IPR058982">
    <property type="entry name" value="Beta-barrel_AprE"/>
</dbReference>
<dbReference type="PANTHER" id="PTHR30386">
    <property type="entry name" value="MEMBRANE FUSION SUBUNIT OF EMRAB-TOLC MULTIDRUG EFFLUX PUMP"/>
    <property type="match status" value="1"/>
</dbReference>
<comment type="subcellular location">
    <subcellularLocation>
        <location evidence="1 9">Cell inner membrane</location>
        <topology evidence="1 9">Single-pass membrane protein</topology>
    </subcellularLocation>
</comment>
<keyword evidence="10" id="KW-0175">Coiled coil</keyword>
<evidence type="ECO:0000256" key="2">
    <source>
        <dbReference type="ARBA" id="ARBA00009477"/>
    </source>
</evidence>
<evidence type="ECO:0000256" key="6">
    <source>
        <dbReference type="ARBA" id="ARBA00022692"/>
    </source>
</evidence>
<feature type="domain" description="AprE-like long alpha-helical hairpin" evidence="11">
    <location>
        <begin position="95"/>
        <end position="284"/>
    </location>
</feature>
<feature type="coiled-coil region" evidence="10">
    <location>
        <begin position="162"/>
        <end position="189"/>
    </location>
</feature>
<evidence type="ECO:0000256" key="8">
    <source>
        <dbReference type="ARBA" id="ARBA00023136"/>
    </source>
</evidence>
<comment type="similarity">
    <text evidence="2 9">Belongs to the membrane fusion protein (MFP) (TC 8.A.1) family.</text>
</comment>
<keyword evidence="6" id="KW-0812">Transmembrane</keyword>
<evidence type="ECO:0000259" key="11">
    <source>
        <dbReference type="Pfam" id="PF25994"/>
    </source>
</evidence>
<evidence type="ECO:0000259" key="12">
    <source>
        <dbReference type="Pfam" id="PF26002"/>
    </source>
</evidence>
<keyword evidence="8" id="KW-0472">Membrane</keyword>
<dbReference type="Proteomes" id="UP000263993">
    <property type="component" value="Unassembled WGS sequence"/>
</dbReference>
<evidence type="ECO:0000256" key="5">
    <source>
        <dbReference type="ARBA" id="ARBA00022519"/>
    </source>
</evidence>
<evidence type="ECO:0000256" key="7">
    <source>
        <dbReference type="ARBA" id="ARBA00022989"/>
    </source>
</evidence>
<feature type="domain" description="AprE-like beta-barrel" evidence="12">
    <location>
        <begin position="326"/>
        <end position="415"/>
    </location>
</feature>
<keyword evidence="3 9" id="KW-0813">Transport</keyword>
<dbReference type="PRINTS" id="PR01490">
    <property type="entry name" value="RTXTOXIND"/>
</dbReference>
<evidence type="ECO:0000313" key="13">
    <source>
        <dbReference type="EMBL" id="RDV03542.1"/>
    </source>
</evidence>
<name>A0A371B7P5_9BRAD</name>
<dbReference type="InterPro" id="IPR010129">
    <property type="entry name" value="T1SS_HlyD"/>
</dbReference>
<dbReference type="GO" id="GO:0005886">
    <property type="term" value="C:plasma membrane"/>
    <property type="evidence" value="ECO:0007669"/>
    <property type="project" value="UniProtKB-SubCell"/>
</dbReference>
<keyword evidence="5 9" id="KW-0997">Cell inner membrane</keyword>
<dbReference type="Gene3D" id="2.40.30.170">
    <property type="match status" value="1"/>
</dbReference>
<dbReference type="InterPro" id="IPR006144">
    <property type="entry name" value="Secretion_HlyD_CS"/>
</dbReference>
<gene>
    <name evidence="13" type="ORF">DXH78_02435</name>
</gene>
<dbReference type="InterPro" id="IPR058781">
    <property type="entry name" value="HH_AprE-like"/>
</dbReference>
<evidence type="ECO:0000256" key="1">
    <source>
        <dbReference type="ARBA" id="ARBA00004377"/>
    </source>
</evidence>
<dbReference type="Gene3D" id="2.40.50.100">
    <property type="match status" value="1"/>
</dbReference>
<dbReference type="EMBL" id="QRGO01000001">
    <property type="protein sequence ID" value="RDV03542.1"/>
    <property type="molecule type" value="Genomic_DNA"/>
</dbReference>
<dbReference type="PROSITE" id="PS00543">
    <property type="entry name" value="HLYD_FAMILY"/>
    <property type="match status" value="1"/>
</dbReference>
<keyword evidence="7" id="KW-1133">Transmembrane helix</keyword>
<dbReference type="OrthoDB" id="9810980at2"/>
<sequence>MTGTAPMPSAARASIRRHLIVGLMIVILLGGGVGGWAATVKLSGALIAQGSVVVDQNVQKVQHPTGGIVGELRVRDGDRVKAGDVLVRLDETVMRANLAIVAKGLDQQLARKARLEAERDGAEAIAFAPDLVARAKDADIAATLASEQKLFELRRTERTGQKAQLGQRVAQLEQEIGGIEAQQAAKAQEIELIGRELIGVRELYNKNLVQLSRLTQLEREMARLGGERAQLLAVAAQSRGKIAEIRLQIIQIDQNLSSEVAKELRETDGKIGEFVERKITAEDQLRRVDIRAPQTGFVFQSAVHTIGGVISASDPIMYIVPDNDRLQVEAKVQPQDIAQVKVGQHAVLRFSAFNTRTTPEIDGEVTRVSADTSTDPRTGLSFYTIRVGLPPEELKKLGELKLLPGMPVEAFVQTGERTVISYLMKPLYDQFMRAFREK</sequence>
<dbReference type="AlphaFoldDB" id="A0A371B7P5"/>
<evidence type="ECO:0000256" key="10">
    <source>
        <dbReference type="SAM" id="Coils"/>
    </source>
</evidence>
<reference evidence="14" key="1">
    <citation type="submission" date="2018-08" db="EMBL/GenBank/DDBJ databases">
        <authorList>
            <person name="Kim S.-J."/>
            <person name="Jung G.-Y."/>
        </authorList>
    </citation>
    <scope>NUCLEOTIDE SEQUENCE [LARGE SCALE GENOMIC DNA]</scope>
    <source>
        <strain evidence="14">GY_H</strain>
    </source>
</reference>
<dbReference type="InterPro" id="IPR050739">
    <property type="entry name" value="MFP"/>
</dbReference>
<dbReference type="Pfam" id="PF26002">
    <property type="entry name" value="Beta-barrel_AprE"/>
    <property type="match status" value="1"/>
</dbReference>
<keyword evidence="4 9" id="KW-1003">Cell membrane</keyword>
<accession>A0A371B7P5</accession>
<dbReference type="Pfam" id="PF25994">
    <property type="entry name" value="HH_AprE"/>
    <property type="match status" value="1"/>
</dbReference>
<dbReference type="NCBIfam" id="TIGR01843">
    <property type="entry name" value="type_I_hlyD"/>
    <property type="match status" value="1"/>
</dbReference>
<evidence type="ECO:0000313" key="14">
    <source>
        <dbReference type="Proteomes" id="UP000263993"/>
    </source>
</evidence>
<evidence type="ECO:0000256" key="3">
    <source>
        <dbReference type="ARBA" id="ARBA00022448"/>
    </source>
</evidence>
<proteinExistence type="inferred from homology"/>
<organism evidence="13 14">
    <name type="scientific">Undibacter mobilis</name>
    <dbReference type="NCBI Taxonomy" id="2292256"/>
    <lineage>
        <taxon>Bacteria</taxon>
        <taxon>Pseudomonadati</taxon>
        <taxon>Pseudomonadota</taxon>
        <taxon>Alphaproteobacteria</taxon>
        <taxon>Hyphomicrobiales</taxon>
        <taxon>Nitrobacteraceae</taxon>
        <taxon>Undibacter</taxon>
    </lineage>
</organism>